<feature type="domain" description="Replication initiator protein RctB central region" evidence="1">
    <location>
        <begin position="178"/>
        <end position="398"/>
    </location>
</feature>
<dbReference type="InterPro" id="IPR021781">
    <property type="entry name" value="RctB_central_dom"/>
</dbReference>
<comment type="caution">
    <text evidence="2">The sequence shown here is derived from an EMBL/GenBank/DDBJ whole genome shotgun (WGS) entry which is preliminary data.</text>
</comment>
<gene>
    <name evidence="2" type="ORF">VIBNISOn1_530007</name>
</gene>
<evidence type="ECO:0000313" key="3">
    <source>
        <dbReference type="Proteomes" id="UP000018211"/>
    </source>
</evidence>
<proteinExistence type="predicted"/>
<organism evidence="2 3">
    <name type="scientific">Vibrio nigripulchritudo SOn1</name>
    <dbReference type="NCBI Taxonomy" id="1238450"/>
    <lineage>
        <taxon>Bacteria</taxon>
        <taxon>Pseudomonadati</taxon>
        <taxon>Pseudomonadota</taxon>
        <taxon>Gammaproteobacteria</taxon>
        <taxon>Vibrionales</taxon>
        <taxon>Vibrionaceae</taxon>
        <taxon>Vibrio</taxon>
    </lineage>
</organism>
<dbReference type="EMBL" id="CAOF01000146">
    <property type="protein sequence ID" value="CCO48438.1"/>
    <property type="molecule type" value="Genomic_DNA"/>
</dbReference>
<name>A0AAV2VVN3_9VIBR</name>
<accession>A0AAV2VVN3</accession>
<evidence type="ECO:0000313" key="2">
    <source>
        <dbReference type="EMBL" id="CCO48438.1"/>
    </source>
</evidence>
<protein>
    <recommendedName>
        <fullName evidence="1">Replication initiator protein RctB central region domain-containing protein</fullName>
    </recommendedName>
</protein>
<dbReference type="AlphaFoldDB" id="A0AAV2VVN3"/>
<evidence type="ECO:0000259" key="1">
    <source>
        <dbReference type="Pfam" id="PF11826"/>
    </source>
</evidence>
<reference evidence="2 3" key="1">
    <citation type="journal article" date="2013" name="ISME J.">
        <title>Comparative genomics of pathogenic lineages of Vibrio nigripulchritudo identifies virulence-associated traits.</title>
        <authorList>
            <person name="Goudenege D."/>
            <person name="Labreuche Y."/>
            <person name="Krin E."/>
            <person name="Ansquer D."/>
            <person name="Mangenot S."/>
            <person name="Calteau A."/>
            <person name="Medigue C."/>
            <person name="Mazel D."/>
            <person name="Polz M.F."/>
            <person name="Le Roux F."/>
        </authorList>
    </citation>
    <scope>NUCLEOTIDE SEQUENCE [LARGE SCALE GENOMIC DNA]</scope>
    <source>
        <strain evidence="2 3">SOn1</strain>
    </source>
</reference>
<sequence length="617" mass="69620">MINIERTARASFYFTHDRPSPISTEVLALFERVRAQKKLLLKLDELHNDTEPHQVIEFHSILELIGKEGDNYLRRAFSKKPLSDYIKKIPFRSEKNQAHKWATCYSLDYKALSGATPVVPQEPAPIEKTNIVVKENEAARTMGYSKSITASIPVTSAEVTRFLSFARSTDKVTDVQRVNATDWVTIKTSNKRIVAVKDAVVILAAVYLTYAYHRYRLPYYTHNKINPPNKTVLSISALRQALQKPRNVGTAMSIREALDVTRDTVYDFIGNISNLTGAADIEEAASIRRRVFNCDAILNTLPNTDEEAKTAFYDANIFVIEWDQELFNSIINSKSLLALPKNLLTLDATLVVLYLKLRANKELKAKGSGDSEMVTGLNQFLHNYLGMETNDFLKVIRKAEKKEQEGVEIISDDPNEIHMALFGFLVVIKSQANELYIKSIRHLVFQYAGVSSNHDAPTHWNELSAKLMSIIENDHEVNARQVERQLDVETTNGITTVTDRESGNLCIITKFTNDQLINSFATLMQSSTQSKSTLITEFKKLRAECSEPIVSEKTIEAVIADLVAYYDVQLEHGALTNLLVIYFSDHSDQAQQVERTVSSGFIIDDKILCDIVTKVIQ</sequence>
<dbReference type="Proteomes" id="UP000018211">
    <property type="component" value="Unassembled WGS sequence"/>
</dbReference>
<dbReference type="Pfam" id="PF11826">
    <property type="entry name" value="RctB_central"/>
    <property type="match status" value="1"/>
</dbReference>